<dbReference type="EMBL" id="VWOX01000008">
    <property type="protein sequence ID" value="KAA5542155.1"/>
    <property type="molecule type" value="Genomic_DNA"/>
</dbReference>
<accession>A0A5M6DAC3</accession>
<dbReference type="Gene3D" id="3.40.50.1110">
    <property type="entry name" value="SGNH hydrolase"/>
    <property type="match status" value="1"/>
</dbReference>
<name>A0A5M6DAC3_9BACT</name>
<dbReference type="PANTHER" id="PTHR14209:SF19">
    <property type="entry name" value="ISOAMYL ACETATE-HYDROLYZING ESTERASE 1 HOMOLOG"/>
    <property type="match status" value="1"/>
</dbReference>
<evidence type="ECO:0000259" key="2">
    <source>
        <dbReference type="Pfam" id="PF13472"/>
    </source>
</evidence>
<organism evidence="3 4">
    <name type="scientific">Roseiconus nitratireducens</name>
    <dbReference type="NCBI Taxonomy" id="2605748"/>
    <lineage>
        <taxon>Bacteria</taxon>
        <taxon>Pseudomonadati</taxon>
        <taxon>Planctomycetota</taxon>
        <taxon>Planctomycetia</taxon>
        <taxon>Pirellulales</taxon>
        <taxon>Pirellulaceae</taxon>
        <taxon>Roseiconus</taxon>
    </lineage>
</organism>
<feature type="transmembrane region" description="Helical" evidence="1">
    <location>
        <begin position="26"/>
        <end position="44"/>
    </location>
</feature>
<dbReference type="GO" id="GO:0016788">
    <property type="term" value="F:hydrolase activity, acting on ester bonds"/>
    <property type="evidence" value="ECO:0007669"/>
    <property type="project" value="UniProtKB-ARBA"/>
</dbReference>
<dbReference type="PANTHER" id="PTHR14209">
    <property type="entry name" value="ISOAMYL ACETATE-HYDROLYZING ESTERASE 1"/>
    <property type="match status" value="1"/>
</dbReference>
<dbReference type="AlphaFoldDB" id="A0A5M6DAC3"/>
<comment type="caution">
    <text evidence="3">The sequence shown here is derived from an EMBL/GenBank/DDBJ whole genome shotgun (WGS) entry which is preliminary data.</text>
</comment>
<evidence type="ECO:0000313" key="3">
    <source>
        <dbReference type="EMBL" id="KAA5542155.1"/>
    </source>
</evidence>
<keyword evidence="1" id="KW-1133">Transmembrane helix</keyword>
<evidence type="ECO:0000313" key="4">
    <source>
        <dbReference type="Proteomes" id="UP000324479"/>
    </source>
</evidence>
<keyword evidence="1" id="KW-0472">Membrane</keyword>
<feature type="domain" description="SGNH hydrolase-type esterase" evidence="2">
    <location>
        <begin position="116"/>
        <end position="259"/>
    </location>
</feature>
<gene>
    <name evidence="3" type="ORF">FYK55_15205</name>
</gene>
<sequence>MPSTASANQTPQSTPSRRAVPLRRRILLSAITVLLFFGSIELLLRLSGFRANLNVERMAFTFPIDDYNKSAPQPFLVRDDTLFWRPRAGVMDHNSHGFYGPEFNVEKQPGVFRIVCLGDSCTHFGPDSYPDMLRVYLDEMAPGQFEVINAGVIGYTSFQGRRLLESEVLNWSPDLVTVYFGWNDHWLARGRQDKNQNAETSAVVDALRELRVVQLTAFALGGVTSDDRNVMRVEPDDYRQNLARICQECESRDVAVWYFTAPHAFDLGIPPYLTQSGEVADAGSLVPLHQSYNQIVREVANACGAPLVDLASEMDGMNKQQLFIDDHIHLSQGGKLYVTKRIIQMLESTGTLADDPNIQ</sequence>
<keyword evidence="1" id="KW-0812">Transmembrane</keyword>
<dbReference type="SUPFAM" id="SSF52266">
    <property type="entry name" value="SGNH hydrolase"/>
    <property type="match status" value="1"/>
</dbReference>
<proteinExistence type="predicted"/>
<dbReference type="Proteomes" id="UP000324479">
    <property type="component" value="Unassembled WGS sequence"/>
</dbReference>
<dbReference type="InterPro" id="IPR013830">
    <property type="entry name" value="SGNH_hydro"/>
</dbReference>
<protein>
    <recommendedName>
        <fullName evidence="2">SGNH hydrolase-type esterase domain-containing protein</fullName>
    </recommendedName>
</protein>
<dbReference type="Pfam" id="PF13472">
    <property type="entry name" value="Lipase_GDSL_2"/>
    <property type="match status" value="1"/>
</dbReference>
<dbReference type="InterPro" id="IPR045136">
    <property type="entry name" value="Iah1-like"/>
</dbReference>
<reference evidence="3 4" key="1">
    <citation type="submission" date="2019-08" db="EMBL/GenBank/DDBJ databases">
        <authorList>
            <person name="Dhanesh K."/>
            <person name="Kumar G."/>
            <person name="Sasikala C."/>
            <person name="Venkata Ramana C."/>
        </authorList>
    </citation>
    <scope>NUCLEOTIDE SEQUENCE [LARGE SCALE GENOMIC DNA]</scope>
    <source>
        <strain evidence="3 4">JC645</strain>
    </source>
</reference>
<keyword evidence="4" id="KW-1185">Reference proteome</keyword>
<evidence type="ECO:0000256" key="1">
    <source>
        <dbReference type="SAM" id="Phobius"/>
    </source>
</evidence>
<dbReference type="InterPro" id="IPR036514">
    <property type="entry name" value="SGNH_hydro_sf"/>
</dbReference>